<comment type="caution">
    <text evidence="1">The sequence shown here is derived from an EMBL/GenBank/DDBJ whole genome shotgun (WGS) entry which is preliminary data.</text>
</comment>
<keyword evidence="2" id="KW-1185">Reference proteome</keyword>
<dbReference type="Proteomes" id="UP001175227">
    <property type="component" value="Unassembled WGS sequence"/>
</dbReference>
<evidence type="ECO:0000313" key="2">
    <source>
        <dbReference type="Proteomes" id="UP001175227"/>
    </source>
</evidence>
<reference evidence="1" key="1">
    <citation type="submission" date="2023-06" db="EMBL/GenBank/DDBJ databases">
        <authorList>
            <consortium name="Lawrence Berkeley National Laboratory"/>
            <person name="Ahrendt S."/>
            <person name="Sahu N."/>
            <person name="Indic B."/>
            <person name="Wong-Bajracharya J."/>
            <person name="Merenyi Z."/>
            <person name="Ke H.-M."/>
            <person name="Monk M."/>
            <person name="Kocsube S."/>
            <person name="Drula E."/>
            <person name="Lipzen A."/>
            <person name="Balint B."/>
            <person name="Henrissat B."/>
            <person name="Andreopoulos B."/>
            <person name="Martin F.M."/>
            <person name="Harder C.B."/>
            <person name="Rigling D."/>
            <person name="Ford K.L."/>
            <person name="Foster G.D."/>
            <person name="Pangilinan J."/>
            <person name="Papanicolaou A."/>
            <person name="Barry K."/>
            <person name="LaButti K."/>
            <person name="Viragh M."/>
            <person name="Koriabine M."/>
            <person name="Yan M."/>
            <person name="Riley R."/>
            <person name="Champramary S."/>
            <person name="Plett K.L."/>
            <person name="Tsai I.J."/>
            <person name="Slot J."/>
            <person name="Sipos G."/>
            <person name="Plett J."/>
            <person name="Nagy L.G."/>
            <person name="Grigoriev I.V."/>
        </authorList>
    </citation>
    <scope>NUCLEOTIDE SEQUENCE</scope>
    <source>
        <strain evidence="1">ICMP 16352</strain>
    </source>
</reference>
<proteinExistence type="predicted"/>
<evidence type="ECO:0000313" key="1">
    <source>
        <dbReference type="EMBL" id="KAK0467580.1"/>
    </source>
</evidence>
<protein>
    <submittedName>
        <fullName evidence="1">Uncharacterized protein</fullName>
    </submittedName>
</protein>
<organism evidence="1 2">
    <name type="scientific">Armillaria novae-zelandiae</name>
    <dbReference type="NCBI Taxonomy" id="153914"/>
    <lineage>
        <taxon>Eukaryota</taxon>
        <taxon>Fungi</taxon>
        <taxon>Dikarya</taxon>
        <taxon>Basidiomycota</taxon>
        <taxon>Agaricomycotina</taxon>
        <taxon>Agaricomycetes</taxon>
        <taxon>Agaricomycetidae</taxon>
        <taxon>Agaricales</taxon>
        <taxon>Marasmiineae</taxon>
        <taxon>Physalacriaceae</taxon>
        <taxon>Armillaria</taxon>
    </lineage>
</organism>
<sequence>MWRSLSFTQPPQVGLESVYLSSSHLSMCTLSLSSVACHKLIPTNSHNRPALDTSMPTSKARGVSVPQCCHCGWRGAHAPGCPFK</sequence>
<dbReference type="AlphaFoldDB" id="A0AA39U5T8"/>
<name>A0AA39U5T8_9AGAR</name>
<accession>A0AA39U5T8</accession>
<dbReference type="EMBL" id="JAUEPR010000073">
    <property type="protein sequence ID" value="KAK0467580.1"/>
    <property type="molecule type" value="Genomic_DNA"/>
</dbReference>
<gene>
    <name evidence="1" type="ORF">IW261DRAFT_1518906</name>
</gene>